<gene>
    <name evidence="2" type="ORF">B0J11DRAFT_439390</name>
</gene>
<dbReference type="AlphaFoldDB" id="A0A9P9DIH8"/>
<proteinExistence type="predicted"/>
<evidence type="ECO:0000259" key="1">
    <source>
        <dbReference type="Pfam" id="PF22613"/>
    </source>
</evidence>
<feature type="non-terminal residue" evidence="2">
    <location>
        <position position="1"/>
    </location>
</feature>
<dbReference type="Pfam" id="PF22613">
    <property type="entry name" value="Transketolase_C_1"/>
    <property type="match status" value="1"/>
</dbReference>
<sequence length="51" mass="5468">LKGAYVLQETSSADLILTCAGAEFSFAFNVPETLSEKIISAEVISLPSQDY</sequence>
<protein>
    <recommendedName>
        <fullName evidence="1">Transketolase-like C-terminal domain-containing protein</fullName>
    </recommendedName>
</protein>
<dbReference type="Proteomes" id="UP000700596">
    <property type="component" value="Unassembled WGS sequence"/>
</dbReference>
<keyword evidence="3" id="KW-1185">Reference proteome</keyword>
<organism evidence="2 3">
    <name type="scientific">Dendryphion nanum</name>
    <dbReference type="NCBI Taxonomy" id="256645"/>
    <lineage>
        <taxon>Eukaryota</taxon>
        <taxon>Fungi</taxon>
        <taxon>Dikarya</taxon>
        <taxon>Ascomycota</taxon>
        <taxon>Pezizomycotina</taxon>
        <taxon>Dothideomycetes</taxon>
        <taxon>Pleosporomycetidae</taxon>
        <taxon>Pleosporales</taxon>
        <taxon>Torulaceae</taxon>
        <taxon>Dendryphion</taxon>
    </lineage>
</organism>
<accession>A0A9P9DIH8</accession>
<feature type="domain" description="Transketolase-like C-terminal" evidence="1">
    <location>
        <begin position="3"/>
        <end position="50"/>
    </location>
</feature>
<dbReference type="InterPro" id="IPR009014">
    <property type="entry name" value="Transketo_C/PFOR_II"/>
</dbReference>
<dbReference type="Gene3D" id="3.40.50.920">
    <property type="match status" value="1"/>
</dbReference>
<evidence type="ECO:0000313" key="3">
    <source>
        <dbReference type="Proteomes" id="UP000700596"/>
    </source>
</evidence>
<comment type="caution">
    <text evidence="2">The sequence shown here is derived from an EMBL/GenBank/DDBJ whole genome shotgun (WGS) entry which is preliminary data.</text>
</comment>
<reference evidence="2" key="1">
    <citation type="journal article" date="2021" name="Nat. Commun.">
        <title>Genetic determinants of endophytism in the Arabidopsis root mycobiome.</title>
        <authorList>
            <person name="Mesny F."/>
            <person name="Miyauchi S."/>
            <person name="Thiergart T."/>
            <person name="Pickel B."/>
            <person name="Atanasova L."/>
            <person name="Karlsson M."/>
            <person name="Huettel B."/>
            <person name="Barry K.W."/>
            <person name="Haridas S."/>
            <person name="Chen C."/>
            <person name="Bauer D."/>
            <person name="Andreopoulos W."/>
            <person name="Pangilinan J."/>
            <person name="LaButti K."/>
            <person name="Riley R."/>
            <person name="Lipzen A."/>
            <person name="Clum A."/>
            <person name="Drula E."/>
            <person name="Henrissat B."/>
            <person name="Kohler A."/>
            <person name="Grigoriev I.V."/>
            <person name="Martin F.M."/>
            <person name="Hacquard S."/>
        </authorList>
    </citation>
    <scope>NUCLEOTIDE SEQUENCE</scope>
    <source>
        <strain evidence="2">MPI-CAGE-CH-0243</strain>
    </source>
</reference>
<name>A0A9P9DIH8_9PLEO</name>
<dbReference type="EMBL" id="JAGMWT010000011">
    <property type="protein sequence ID" value="KAH7119814.1"/>
    <property type="molecule type" value="Genomic_DNA"/>
</dbReference>
<evidence type="ECO:0000313" key="2">
    <source>
        <dbReference type="EMBL" id="KAH7119814.1"/>
    </source>
</evidence>
<dbReference type="SUPFAM" id="SSF52922">
    <property type="entry name" value="TK C-terminal domain-like"/>
    <property type="match status" value="1"/>
</dbReference>
<dbReference type="InterPro" id="IPR055152">
    <property type="entry name" value="Transketolase-like_C_2"/>
</dbReference>